<reference evidence="2 3" key="1">
    <citation type="journal article" date="2018" name="Nat. Biotechnol.">
        <title>A standardized bacterial taxonomy based on genome phylogeny substantially revises the tree of life.</title>
        <authorList>
            <person name="Parks D.H."/>
            <person name="Chuvochina M."/>
            <person name="Waite D.W."/>
            <person name="Rinke C."/>
            <person name="Skarshewski A."/>
            <person name="Chaumeil P.A."/>
            <person name="Hugenholtz P."/>
        </authorList>
    </citation>
    <scope>NUCLEOTIDE SEQUENCE [LARGE SCALE GENOMIC DNA]</scope>
    <source>
        <strain evidence="2">UBA10227</strain>
    </source>
</reference>
<evidence type="ECO:0000313" key="3">
    <source>
        <dbReference type="Proteomes" id="UP000263268"/>
    </source>
</evidence>
<name>A0A3D6BTY0_9FLAO</name>
<evidence type="ECO:0000313" key="2">
    <source>
        <dbReference type="EMBL" id="HCY82662.1"/>
    </source>
</evidence>
<accession>A0A3D6BTY0</accession>
<sequence length="292" mass="33253">MTETNLTIPAKDGYDLSAVLRKPEKGSKGFVQIHCGTGIPQKLYTNFAKFLTQNGYITLTFDYRGIAKSKPKSLKGFDAFIRDWGQKDMVGILNWAIDNFPNEKKIVVAHSMGGQMIGLMENNNQIDQLVLIASSTGYWKDMSKPFRYLLPPFWFLYIPMSIAIHGYANAKKIKQGEDLPKGVAEEWQKWCINPNYFETEFGKTLKPLYFDQIEIPIKSIQIADDPIANETTCNKLLGYYTNATASVLKIKPQDLGVSKIGHAGFFSRKFKDTLWKNLLNDINKHQKEHLEL</sequence>
<dbReference type="SUPFAM" id="SSF53474">
    <property type="entry name" value="alpha/beta-Hydrolases"/>
    <property type="match status" value="1"/>
</dbReference>
<dbReference type="EMBL" id="DPRK01000223">
    <property type="protein sequence ID" value="HCY82662.1"/>
    <property type="molecule type" value="Genomic_DNA"/>
</dbReference>
<evidence type="ECO:0000259" key="1">
    <source>
        <dbReference type="Pfam" id="PF12146"/>
    </source>
</evidence>
<dbReference type="InterPro" id="IPR017208">
    <property type="entry name" value="UCP037442_abhydr"/>
</dbReference>
<organism evidence="2 3">
    <name type="scientific">Xanthomarina gelatinilytica</name>
    <dbReference type="NCBI Taxonomy" id="1137281"/>
    <lineage>
        <taxon>Bacteria</taxon>
        <taxon>Pseudomonadati</taxon>
        <taxon>Bacteroidota</taxon>
        <taxon>Flavobacteriia</taxon>
        <taxon>Flavobacteriales</taxon>
        <taxon>Flavobacteriaceae</taxon>
        <taxon>Xanthomarina</taxon>
    </lineage>
</organism>
<dbReference type="PIRSF" id="PIRSF037442">
    <property type="entry name" value="UCP037442_abhydr"/>
    <property type="match status" value="1"/>
</dbReference>
<proteinExistence type="predicted"/>
<gene>
    <name evidence="2" type="ORF">DHV22_14250</name>
</gene>
<comment type="caution">
    <text evidence="2">The sequence shown here is derived from an EMBL/GenBank/DDBJ whole genome shotgun (WGS) entry which is preliminary data.</text>
</comment>
<protein>
    <recommendedName>
        <fullName evidence="1">Serine aminopeptidase S33 domain-containing protein</fullName>
    </recommendedName>
</protein>
<dbReference type="Gene3D" id="3.40.50.1820">
    <property type="entry name" value="alpha/beta hydrolase"/>
    <property type="match status" value="1"/>
</dbReference>
<dbReference type="InterPro" id="IPR029058">
    <property type="entry name" value="AB_hydrolase_fold"/>
</dbReference>
<feature type="domain" description="Serine aminopeptidase S33" evidence="1">
    <location>
        <begin position="28"/>
        <end position="146"/>
    </location>
</feature>
<dbReference type="InterPro" id="IPR022742">
    <property type="entry name" value="Hydrolase_4"/>
</dbReference>
<dbReference type="Pfam" id="PF12146">
    <property type="entry name" value="Hydrolase_4"/>
    <property type="match status" value="1"/>
</dbReference>
<dbReference type="AlphaFoldDB" id="A0A3D6BTY0"/>
<dbReference type="Proteomes" id="UP000263268">
    <property type="component" value="Unassembled WGS sequence"/>
</dbReference>